<dbReference type="Proteomes" id="UP000247459">
    <property type="component" value="Unassembled WGS sequence"/>
</dbReference>
<comment type="subcellular location">
    <subcellularLocation>
        <location evidence="1">Membrane</location>
        <topology evidence="1">Multi-pass membrane protein</topology>
    </subcellularLocation>
</comment>
<keyword evidence="3 6" id="KW-0812">Transmembrane</keyword>
<dbReference type="InterPro" id="IPR002293">
    <property type="entry name" value="AA/rel_permease1"/>
</dbReference>
<feature type="transmembrane region" description="Helical" evidence="6">
    <location>
        <begin position="356"/>
        <end position="377"/>
    </location>
</feature>
<feature type="transmembrane region" description="Helical" evidence="6">
    <location>
        <begin position="34"/>
        <end position="56"/>
    </location>
</feature>
<dbReference type="EMBL" id="PRLG01000029">
    <property type="protein sequence ID" value="PYY26072.1"/>
    <property type="molecule type" value="Genomic_DNA"/>
</dbReference>
<accession>A0A2W0C7U2</accession>
<feature type="transmembrane region" description="Helical" evidence="6">
    <location>
        <begin position="412"/>
        <end position="430"/>
    </location>
</feature>
<sequence>MSENQKRSSLLRKKPLAFGEENSALKRALGPLDLTTLGVGAIIGTGIFVLTGVAAANYAGPGLVLSFLLAGIICAFAALCYSEFASSVPASGSAYTYSYTAFGEVIAWILGWDLILEYGFASAAVASGWSGYFQSLLSGFGLQLPYALSSAYNPEKGTYFDVTAAAITLLITFLLTRGVKEAARANGIMVAIKIIVVLIFIGVGVFYVQPSNWQPFLPFGISGVTAGAATVFFAYIGFDAVSTAAEEVKRPQRDLPIGIIASLAICTVLYIVVSLILTGIVPFHMLNVSDPVAFAFEFVNLHGLSWIVALGAITGITTVLLVMMYGQTRLLYSMSRDGLLSPVFSKISGKSQTPATGTWVAGIIIALFSGFISLGHLAELTNIGTLFAFAVVSLGIIVLRKNNPDLKRGFKVPFVPWIPILSAIGCVYLMTRLAALTWITFFAWLVIGLIIYFMYGRHYSHLNPLRRGSIAVDPQPSKSKGNK</sequence>
<reference evidence="7 8" key="1">
    <citation type="submission" date="2018-01" db="EMBL/GenBank/DDBJ databases">
        <title>Genome sequence of the PGP bacterium Paenibacillus illinoisensis E3.</title>
        <authorList>
            <person name="Rolli E."/>
            <person name="Marasco R."/>
            <person name="Bessem C."/>
            <person name="Michoud G."/>
            <person name="Gaiarsa S."/>
            <person name="Borin S."/>
            <person name="Daffonchio D."/>
        </authorList>
    </citation>
    <scope>NUCLEOTIDE SEQUENCE [LARGE SCALE GENOMIC DNA]</scope>
    <source>
        <strain evidence="7 8">E3</strain>
    </source>
</reference>
<feature type="transmembrane region" description="Helical" evidence="6">
    <location>
        <begin position="303"/>
        <end position="326"/>
    </location>
</feature>
<proteinExistence type="predicted"/>
<dbReference type="Pfam" id="PF13520">
    <property type="entry name" value="AA_permease_2"/>
    <property type="match status" value="1"/>
</dbReference>
<dbReference type="Gene3D" id="1.20.1740.10">
    <property type="entry name" value="Amino acid/polyamine transporter I"/>
    <property type="match status" value="1"/>
</dbReference>
<keyword evidence="2" id="KW-0813">Transport</keyword>
<evidence type="ECO:0000256" key="1">
    <source>
        <dbReference type="ARBA" id="ARBA00004141"/>
    </source>
</evidence>
<dbReference type="OrthoDB" id="9762947at2"/>
<keyword evidence="4 6" id="KW-1133">Transmembrane helix</keyword>
<evidence type="ECO:0000256" key="6">
    <source>
        <dbReference type="SAM" id="Phobius"/>
    </source>
</evidence>
<feature type="transmembrane region" description="Helical" evidence="6">
    <location>
        <begin position="188"/>
        <end position="210"/>
    </location>
</feature>
<gene>
    <name evidence="7" type="ORF">PIL02S_05442</name>
</gene>
<dbReference type="PIRSF" id="PIRSF006060">
    <property type="entry name" value="AA_transporter"/>
    <property type="match status" value="1"/>
</dbReference>
<feature type="transmembrane region" description="Helical" evidence="6">
    <location>
        <begin position="94"/>
        <end position="112"/>
    </location>
</feature>
<evidence type="ECO:0000313" key="7">
    <source>
        <dbReference type="EMBL" id="PYY26072.1"/>
    </source>
</evidence>
<feature type="transmembrane region" description="Helical" evidence="6">
    <location>
        <begin position="383"/>
        <end position="400"/>
    </location>
</feature>
<feature type="transmembrane region" description="Helical" evidence="6">
    <location>
        <begin position="216"/>
        <end position="238"/>
    </location>
</feature>
<dbReference type="AlphaFoldDB" id="A0A2W0C7U2"/>
<keyword evidence="5 6" id="KW-0472">Membrane</keyword>
<comment type="caution">
    <text evidence="7">The sequence shown here is derived from an EMBL/GenBank/DDBJ whole genome shotgun (WGS) entry which is preliminary data.</text>
</comment>
<evidence type="ECO:0000256" key="2">
    <source>
        <dbReference type="ARBA" id="ARBA00022448"/>
    </source>
</evidence>
<dbReference type="PANTHER" id="PTHR43243:SF4">
    <property type="entry name" value="CATIONIC AMINO ACID TRANSPORTER 4"/>
    <property type="match status" value="1"/>
</dbReference>
<protein>
    <submittedName>
        <fullName evidence="7">Amino acid permease</fullName>
    </submittedName>
</protein>
<dbReference type="RefSeq" id="WP_095358044.1">
    <property type="nucleotide sequence ID" value="NZ_PRLG01000029.1"/>
</dbReference>
<feature type="transmembrane region" description="Helical" evidence="6">
    <location>
        <begin position="62"/>
        <end position="82"/>
    </location>
</feature>
<evidence type="ECO:0000256" key="5">
    <source>
        <dbReference type="ARBA" id="ARBA00023136"/>
    </source>
</evidence>
<feature type="transmembrane region" description="Helical" evidence="6">
    <location>
        <begin position="259"/>
        <end position="283"/>
    </location>
</feature>
<name>A0A2W0C7U2_9BACL</name>
<evidence type="ECO:0000256" key="3">
    <source>
        <dbReference type="ARBA" id="ARBA00022692"/>
    </source>
</evidence>
<organism evidence="7 8">
    <name type="scientific">Paenibacillus illinoisensis</name>
    <dbReference type="NCBI Taxonomy" id="59845"/>
    <lineage>
        <taxon>Bacteria</taxon>
        <taxon>Bacillati</taxon>
        <taxon>Bacillota</taxon>
        <taxon>Bacilli</taxon>
        <taxon>Bacillales</taxon>
        <taxon>Paenibacillaceae</taxon>
        <taxon>Paenibacillus</taxon>
    </lineage>
</organism>
<dbReference type="GO" id="GO:0015171">
    <property type="term" value="F:amino acid transmembrane transporter activity"/>
    <property type="evidence" value="ECO:0007669"/>
    <property type="project" value="TreeGrafter"/>
</dbReference>
<feature type="transmembrane region" description="Helical" evidence="6">
    <location>
        <begin position="158"/>
        <end position="176"/>
    </location>
</feature>
<evidence type="ECO:0000256" key="4">
    <source>
        <dbReference type="ARBA" id="ARBA00022989"/>
    </source>
</evidence>
<dbReference type="GO" id="GO:0016020">
    <property type="term" value="C:membrane"/>
    <property type="evidence" value="ECO:0007669"/>
    <property type="project" value="UniProtKB-SubCell"/>
</dbReference>
<feature type="transmembrane region" description="Helical" evidence="6">
    <location>
        <begin position="436"/>
        <end position="455"/>
    </location>
</feature>
<evidence type="ECO:0000313" key="8">
    <source>
        <dbReference type="Proteomes" id="UP000247459"/>
    </source>
</evidence>
<dbReference type="PANTHER" id="PTHR43243">
    <property type="entry name" value="INNER MEMBRANE TRANSPORTER YGJI-RELATED"/>
    <property type="match status" value="1"/>
</dbReference>